<accession>A0ABU9ATH6</accession>
<keyword evidence="1" id="KW-0812">Transmembrane</keyword>
<dbReference type="RefSeq" id="WP_341404533.1">
    <property type="nucleotide sequence ID" value="NZ_JBBUKT010000003.1"/>
</dbReference>
<proteinExistence type="predicted"/>
<protein>
    <submittedName>
        <fullName evidence="2">HupE/UreJ family protein</fullName>
    </submittedName>
</protein>
<comment type="caution">
    <text evidence="2">The sequence shown here is derived from an EMBL/GenBank/DDBJ whole genome shotgun (WGS) entry which is preliminary data.</text>
</comment>
<reference evidence="2 3" key="1">
    <citation type="submission" date="2024-04" db="EMBL/GenBank/DDBJ databases">
        <title>Luteolibacter sp. isolated from soil.</title>
        <authorList>
            <person name="An J."/>
        </authorList>
    </citation>
    <scope>NUCLEOTIDE SEQUENCE [LARGE SCALE GENOMIC DNA]</scope>
    <source>
        <strain evidence="2 3">Y139</strain>
    </source>
</reference>
<organism evidence="2 3">
    <name type="scientific">Luteolibacter soli</name>
    <dbReference type="NCBI Taxonomy" id="3135280"/>
    <lineage>
        <taxon>Bacteria</taxon>
        <taxon>Pseudomonadati</taxon>
        <taxon>Verrucomicrobiota</taxon>
        <taxon>Verrucomicrobiia</taxon>
        <taxon>Verrucomicrobiales</taxon>
        <taxon>Verrucomicrobiaceae</taxon>
        <taxon>Luteolibacter</taxon>
    </lineage>
</organism>
<name>A0ABU9ATH6_9BACT</name>
<feature type="transmembrane region" description="Helical" evidence="1">
    <location>
        <begin position="290"/>
        <end position="314"/>
    </location>
</feature>
<dbReference type="EMBL" id="JBBUKT010000003">
    <property type="protein sequence ID" value="MEK7950931.1"/>
    <property type="molecule type" value="Genomic_DNA"/>
</dbReference>
<feature type="transmembrane region" description="Helical" evidence="1">
    <location>
        <begin position="358"/>
        <end position="375"/>
    </location>
</feature>
<keyword evidence="1" id="KW-1133">Transmembrane helix</keyword>
<sequence>MSLPPPHAPQTRYAGRLVAVLFLLAGWLQPLAAHVVKQLYGEFHNTGETWELEILFDAGYADPVLRRDAGAPQPTRDWLVALPAAEQTRLTAEAKRYLEESLTLRSGGAKIEWQASFPDFDSTPPDFPSLLNDGAYFHVRLRPLASTPGKVTIAMAGGDHPDLVVKFPGAGDATYLTVAPGGEVVLKEGTGEKVAEGHSPVVVAFEQGVVHVVPRGFDHILFVLGIFLLRRRWKPLLAQSLAFTAAHTITLGLAAAGHVTVSTKIVEPLIALSIAALAVENLFIREARPWRLWIVFAFGLVHGLGFAGTLSTWIRPGEGFFLTLVSANLGVEAGQAIVLAAAWLLTTGWHESRAWPHFRRWACVALALTGLIWFVERVV</sequence>
<dbReference type="Pfam" id="PF13795">
    <property type="entry name" value="HupE_UreJ_2"/>
    <property type="match status" value="1"/>
</dbReference>
<evidence type="ECO:0000313" key="3">
    <source>
        <dbReference type="Proteomes" id="UP001371305"/>
    </source>
</evidence>
<keyword evidence="3" id="KW-1185">Reference proteome</keyword>
<feature type="transmembrane region" description="Helical" evidence="1">
    <location>
        <begin position="320"/>
        <end position="346"/>
    </location>
</feature>
<gene>
    <name evidence="2" type="ORF">WKV53_10505</name>
</gene>
<dbReference type="InterPro" id="IPR032809">
    <property type="entry name" value="Put_HupE_UreJ"/>
</dbReference>
<dbReference type="Proteomes" id="UP001371305">
    <property type="component" value="Unassembled WGS sequence"/>
</dbReference>
<evidence type="ECO:0000256" key="1">
    <source>
        <dbReference type="SAM" id="Phobius"/>
    </source>
</evidence>
<keyword evidence="1" id="KW-0472">Membrane</keyword>
<evidence type="ECO:0000313" key="2">
    <source>
        <dbReference type="EMBL" id="MEK7950931.1"/>
    </source>
</evidence>